<evidence type="ECO:0000256" key="1">
    <source>
        <dbReference type="SAM" id="Phobius"/>
    </source>
</evidence>
<dbReference type="EMBL" id="JBGEWD010000009">
    <property type="protein sequence ID" value="MEY8000614.1"/>
    <property type="molecule type" value="Genomic_DNA"/>
</dbReference>
<organism evidence="2 3">
    <name type="scientific">Clostridium moutaii</name>
    <dbReference type="NCBI Taxonomy" id="3240932"/>
    <lineage>
        <taxon>Bacteria</taxon>
        <taxon>Bacillati</taxon>
        <taxon>Bacillota</taxon>
        <taxon>Clostridia</taxon>
        <taxon>Eubacteriales</taxon>
        <taxon>Clostridiaceae</taxon>
        <taxon>Clostridium</taxon>
    </lineage>
</organism>
<accession>A0ABV4BPA7</accession>
<feature type="transmembrane region" description="Helical" evidence="1">
    <location>
        <begin position="41"/>
        <end position="62"/>
    </location>
</feature>
<sequence>MFKFIKYDLQGCFKDFIIMICTIIILNILLLTRINVWDSNIIIFLNLAISFAAGIVVVIWNIRLFSRDIYENTAYLVFTTPKSGKNILMNKLITALLQYLIVSVVVVAFTAILIEILKLTQGFVFDMKITFTQIFSSITPQFIIYAILGALIVYVTFLLTVYLSLTLGRVAIKNRKLGKIGTFAIFIVLCLAQSKIEDVFSNIFPQSFTLRIFDNGNKGSWINMGNTLTNSNNVFSSGVNLNISLMIISVILMVAMFYATSYLIENKLDL</sequence>
<feature type="transmembrane region" description="Helical" evidence="1">
    <location>
        <begin position="142"/>
        <end position="165"/>
    </location>
</feature>
<evidence type="ECO:0000313" key="3">
    <source>
        <dbReference type="Proteomes" id="UP001564657"/>
    </source>
</evidence>
<feature type="transmembrane region" description="Helical" evidence="1">
    <location>
        <begin position="177"/>
        <end position="196"/>
    </location>
</feature>
<protein>
    <recommendedName>
        <fullName evidence="4">ABC-2 family transporter protein</fullName>
    </recommendedName>
</protein>
<feature type="transmembrane region" description="Helical" evidence="1">
    <location>
        <begin position="12"/>
        <end position="35"/>
    </location>
</feature>
<keyword evidence="3" id="KW-1185">Reference proteome</keyword>
<keyword evidence="1" id="KW-0472">Membrane</keyword>
<feature type="transmembrane region" description="Helical" evidence="1">
    <location>
        <begin position="243"/>
        <end position="264"/>
    </location>
</feature>
<keyword evidence="1" id="KW-1133">Transmembrane helix</keyword>
<keyword evidence="1" id="KW-0812">Transmembrane</keyword>
<name>A0ABV4BPA7_9CLOT</name>
<gene>
    <name evidence="2" type="ORF">AB8U03_10465</name>
</gene>
<evidence type="ECO:0008006" key="4">
    <source>
        <dbReference type="Google" id="ProtNLM"/>
    </source>
</evidence>
<evidence type="ECO:0000313" key="2">
    <source>
        <dbReference type="EMBL" id="MEY8000614.1"/>
    </source>
</evidence>
<dbReference type="Proteomes" id="UP001564657">
    <property type="component" value="Unassembled WGS sequence"/>
</dbReference>
<feature type="transmembrane region" description="Helical" evidence="1">
    <location>
        <begin position="92"/>
        <end position="117"/>
    </location>
</feature>
<dbReference type="RefSeq" id="WP_369704508.1">
    <property type="nucleotide sequence ID" value="NZ_JBGEWD010000009.1"/>
</dbReference>
<comment type="caution">
    <text evidence="2">The sequence shown here is derived from an EMBL/GenBank/DDBJ whole genome shotgun (WGS) entry which is preliminary data.</text>
</comment>
<proteinExistence type="predicted"/>
<reference evidence="2 3" key="1">
    <citation type="submission" date="2024-08" db="EMBL/GenBank/DDBJ databases">
        <title>Clostridium lapicellarii sp. nov., and Clostridium renhuaiense sp. nov., two species isolated from the mud in a fermentation cellar used for producing sauce-flavour Chinese liquors.</title>
        <authorList>
            <person name="Yang F."/>
            <person name="Wang H."/>
            <person name="Chen L.Q."/>
            <person name="Zhou N."/>
            <person name="Lu J.J."/>
            <person name="Pu X.X."/>
            <person name="Wan B."/>
            <person name="Wang L."/>
            <person name="Liu S.J."/>
        </authorList>
    </citation>
    <scope>NUCLEOTIDE SEQUENCE [LARGE SCALE GENOMIC DNA]</scope>
    <source>
        <strain evidence="2 3">MT-5</strain>
    </source>
</reference>